<reference evidence="10" key="1">
    <citation type="submission" date="2017-09" db="EMBL/GenBank/DDBJ databases">
        <authorList>
            <person name="Varghese N."/>
            <person name="Submissions S."/>
        </authorList>
    </citation>
    <scope>NUCLEOTIDE SEQUENCE [LARGE SCALE GENOMIC DNA]</scope>
    <source>
        <strain evidence="10">CGMCC 1.12461</strain>
    </source>
</reference>
<dbReference type="GO" id="GO:0016874">
    <property type="term" value="F:ligase activity"/>
    <property type="evidence" value="ECO:0007669"/>
    <property type="project" value="UniProtKB-KW"/>
</dbReference>
<dbReference type="EMBL" id="OBEB01000003">
    <property type="protein sequence ID" value="SNY51616.1"/>
    <property type="molecule type" value="Genomic_DNA"/>
</dbReference>
<feature type="transmembrane region" description="Helical" evidence="6">
    <location>
        <begin position="76"/>
        <end position="94"/>
    </location>
</feature>
<dbReference type="PANTHER" id="PTHR37422:SF13">
    <property type="entry name" value="LIPOPOLYSACCHARIDE BIOSYNTHESIS PROTEIN PA4999-RELATED"/>
    <property type="match status" value="1"/>
</dbReference>
<evidence type="ECO:0000313" key="9">
    <source>
        <dbReference type="EMBL" id="SNY51616.1"/>
    </source>
</evidence>
<keyword evidence="4 6" id="KW-0472">Membrane</keyword>
<evidence type="ECO:0000256" key="1">
    <source>
        <dbReference type="ARBA" id="ARBA00004141"/>
    </source>
</evidence>
<gene>
    <name evidence="9" type="ORF">SAMN06297280_1914</name>
</gene>
<name>A0A285IWZ5_9GAMM</name>
<feature type="domain" description="DUF5935" evidence="8">
    <location>
        <begin position="1"/>
        <end position="186"/>
    </location>
</feature>
<keyword evidence="2 6" id="KW-0812">Transmembrane</keyword>
<feature type="transmembrane region" description="Helical" evidence="6">
    <location>
        <begin position="238"/>
        <end position="255"/>
    </location>
</feature>
<dbReference type="InterPro" id="IPR045979">
    <property type="entry name" value="DUF5935"/>
</dbReference>
<dbReference type="AlphaFoldDB" id="A0A285IWZ5"/>
<feature type="transmembrane region" description="Helical" evidence="6">
    <location>
        <begin position="129"/>
        <end position="150"/>
    </location>
</feature>
<evidence type="ECO:0000256" key="3">
    <source>
        <dbReference type="ARBA" id="ARBA00022989"/>
    </source>
</evidence>
<feature type="transmembrane region" description="Helical" evidence="6">
    <location>
        <begin position="367"/>
        <end position="390"/>
    </location>
</feature>
<feature type="transmembrane region" description="Helical" evidence="6">
    <location>
        <begin position="43"/>
        <end position="64"/>
    </location>
</feature>
<dbReference type="Pfam" id="PF19358">
    <property type="entry name" value="DUF5935"/>
    <property type="match status" value="1"/>
</dbReference>
<evidence type="ECO:0000256" key="4">
    <source>
        <dbReference type="ARBA" id="ARBA00023136"/>
    </source>
</evidence>
<evidence type="ECO:0000313" key="10">
    <source>
        <dbReference type="Proteomes" id="UP000219353"/>
    </source>
</evidence>
<protein>
    <submittedName>
        <fullName evidence="9">Probable O-glycosylation ligase, exosortase A-associated</fullName>
    </submittedName>
</protein>
<evidence type="ECO:0000256" key="6">
    <source>
        <dbReference type="SAM" id="Phobius"/>
    </source>
</evidence>
<accession>A0A285IWZ5</accession>
<evidence type="ECO:0000256" key="5">
    <source>
        <dbReference type="SAM" id="MobiDB-lite"/>
    </source>
</evidence>
<dbReference type="PANTHER" id="PTHR37422">
    <property type="entry name" value="TEICHURONIC ACID BIOSYNTHESIS PROTEIN TUAE"/>
    <property type="match status" value="1"/>
</dbReference>
<evidence type="ECO:0000259" key="8">
    <source>
        <dbReference type="Pfam" id="PF19358"/>
    </source>
</evidence>
<dbReference type="InterPro" id="IPR007016">
    <property type="entry name" value="O-antigen_ligase-rel_domated"/>
</dbReference>
<feature type="region of interest" description="Disordered" evidence="5">
    <location>
        <begin position="426"/>
        <end position="450"/>
    </location>
</feature>
<evidence type="ECO:0000256" key="2">
    <source>
        <dbReference type="ARBA" id="ARBA00022692"/>
    </source>
</evidence>
<comment type="subcellular location">
    <subcellularLocation>
        <location evidence="1">Membrane</location>
        <topology evidence="1">Multi-pass membrane protein</topology>
    </subcellularLocation>
</comment>
<dbReference type="InterPro" id="IPR051533">
    <property type="entry name" value="WaaL-like"/>
</dbReference>
<dbReference type="NCBIfam" id="TIGR03097">
    <property type="entry name" value="PEP_O_lig_1"/>
    <property type="match status" value="1"/>
</dbReference>
<feature type="transmembrane region" description="Helical" evidence="6">
    <location>
        <begin position="170"/>
        <end position="188"/>
    </location>
</feature>
<dbReference type="Pfam" id="PF04932">
    <property type="entry name" value="Wzy_C"/>
    <property type="match status" value="1"/>
</dbReference>
<keyword evidence="10" id="KW-1185">Reference proteome</keyword>
<evidence type="ECO:0000259" key="7">
    <source>
        <dbReference type="Pfam" id="PF04932"/>
    </source>
</evidence>
<feature type="domain" description="O-antigen ligase-related" evidence="7">
    <location>
        <begin position="203"/>
        <end position="342"/>
    </location>
</feature>
<proteinExistence type="predicted"/>
<dbReference type="Proteomes" id="UP000219353">
    <property type="component" value="Unassembled WGS sequence"/>
</dbReference>
<keyword evidence="9" id="KW-0436">Ligase</keyword>
<feature type="transmembrane region" description="Helical" evidence="6">
    <location>
        <begin position="325"/>
        <end position="346"/>
    </location>
</feature>
<organism evidence="9 10">
    <name type="scientific">Arsukibacterium tuosuense</name>
    <dbReference type="NCBI Taxonomy" id="1323745"/>
    <lineage>
        <taxon>Bacteria</taxon>
        <taxon>Pseudomonadati</taxon>
        <taxon>Pseudomonadota</taxon>
        <taxon>Gammaproteobacteria</taxon>
        <taxon>Chromatiales</taxon>
        <taxon>Chromatiaceae</taxon>
        <taxon>Arsukibacterium</taxon>
    </lineage>
</organism>
<feature type="transmembrane region" description="Helical" evidence="6">
    <location>
        <begin position="195"/>
        <end position="212"/>
    </location>
</feature>
<dbReference type="RefSeq" id="WP_170948971.1">
    <property type="nucleotide sequence ID" value="NZ_OBEB01000003.1"/>
</dbReference>
<sequence>MRDYLILLVIIACIPLTLRRPFFGVLVWCWISYMVPHRLGWGFIQTLPIAAIIGLVFLVSYLFSKEPKRIPLHSPIVFLLLFNIWMVITFIMSVKDPYVLSQFEKIMKIQFFTLIILALLTSRQRIEQALWVVALSIGFYGVKGGIYTIQTAGGGRVWGPTGGFFYGNNELALTLLIIVPILFYLRYLVPANMRWLKLGLLAVMGLSVLAALGTQSRGGLVACICVGVFLWLKGPNKLAVALVILLATPVVYQFMPDRWHDRMATIIEPDRESYDGSVKGRFNAWEMAYNMAKDRPFGGGLNGFKAEHFYLYAPEPNRQHDSHSIYFQVMGHHGFIGFALWLAIYLSTWRSAKKTIKLTNKRDDLKWAALLAKMLQCSLIAYASGGAFLGLAYFDLPYHLVVTVVALQVVVKKQLAAEAAEKKQQQDQRLAEAGQPHPDRFKVQAPNSYE</sequence>
<dbReference type="InterPro" id="IPR017528">
    <property type="entry name" value="CHP03097O-antigen_lig-rel"/>
</dbReference>
<dbReference type="GO" id="GO:0016020">
    <property type="term" value="C:membrane"/>
    <property type="evidence" value="ECO:0007669"/>
    <property type="project" value="UniProtKB-SubCell"/>
</dbReference>
<feature type="transmembrane region" description="Helical" evidence="6">
    <location>
        <begin position="218"/>
        <end position="233"/>
    </location>
</feature>
<keyword evidence="3 6" id="KW-1133">Transmembrane helix</keyword>
<feature type="transmembrane region" description="Helical" evidence="6">
    <location>
        <begin position="106"/>
        <end position="122"/>
    </location>
</feature>